<reference evidence="1" key="1">
    <citation type="journal article" date="2009" name="PLoS Genet.">
        <title>Sequencing, mapping, and analysis of 27,455 maize full-length cDNAs.</title>
        <authorList>
            <person name="Soderlund C."/>
            <person name="Descour A."/>
            <person name="Kudrna D."/>
            <person name="Bomhoff M."/>
            <person name="Boyd L."/>
            <person name="Currie J."/>
            <person name="Angelova A."/>
            <person name="Collura K."/>
            <person name="Wissotski M."/>
            <person name="Ashley E."/>
            <person name="Morrow D."/>
            <person name="Fernandes J."/>
            <person name="Walbot V."/>
            <person name="Yu Y."/>
        </authorList>
    </citation>
    <scope>NUCLEOTIDE SEQUENCE</scope>
    <source>
        <strain evidence="1">B73</strain>
    </source>
</reference>
<protein>
    <submittedName>
        <fullName evidence="1">Uncharacterized protein</fullName>
    </submittedName>
</protein>
<sequence length="171" mass="19775">MYNRGFFSRYNTCIKYCLCGTTEHIVVLYGLGPGRRSIFALGPLLFFLLKEPLRPSPARQLVELNALVAAVGYHEEIVPRSHHPREPDEERRVHAQHSCHVAGYHLRRLFRVCHAREDDAPVGDGSPEVGRLGAHWAIQERLERRRHGWRRARRRGRRLGKVRFRGVVGVE</sequence>
<reference evidence="1" key="2">
    <citation type="submission" date="2012-06" db="EMBL/GenBank/DDBJ databases">
        <authorList>
            <person name="Yu Y."/>
            <person name="Currie J."/>
            <person name="Lomeli R."/>
            <person name="Angelova A."/>
            <person name="Collura K."/>
            <person name="Wissotski M."/>
            <person name="Campos D."/>
            <person name="Kudrna D."/>
            <person name="Golser W."/>
            <person name="Ashely E."/>
            <person name="Descour A."/>
            <person name="Fernandes J."/>
            <person name="Soderlund C."/>
            <person name="Walbot V."/>
        </authorList>
    </citation>
    <scope>NUCLEOTIDE SEQUENCE</scope>
    <source>
        <strain evidence="1">B73</strain>
    </source>
</reference>
<accession>C0P2C0</accession>
<dbReference type="EMBL" id="BT062439">
    <property type="protein sequence ID" value="ACN27136.1"/>
    <property type="molecule type" value="mRNA"/>
</dbReference>
<proteinExistence type="evidence at transcript level"/>
<name>C0P2C0_MAIZE</name>
<dbReference type="AlphaFoldDB" id="C0P2C0"/>
<evidence type="ECO:0000313" key="1">
    <source>
        <dbReference type="EMBL" id="ACN27136.1"/>
    </source>
</evidence>
<organism evidence="1">
    <name type="scientific">Zea mays</name>
    <name type="common">Maize</name>
    <dbReference type="NCBI Taxonomy" id="4577"/>
    <lineage>
        <taxon>Eukaryota</taxon>
        <taxon>Viridiplantae</taxon>
        <taxon>Streptophyta</taxon>
        <taxon>Embryophyta</taxon>
        <taxon>Tracheophyta</taxon>
        <taxon>Spermatophyta</taxon>
        <taxon>Magnoliopsida</taxon>
        <taxon>Liliopsida</taxon>
        <taxon>Poales</taxon>
        <taxon>Poaceae</taxon>
        <taxon>PACMAD clade</taxon>
        <taxon>Panicoideae</taxon>
        <taxon>Andropogonodae</taxon>
        <taxon>Andropogoneae</taxon>
        <taxon>Tripsacinae</taxon>
        <taxon>Zea</taxon>
    </lineage>
</organism>